<comment type="caution">
    <text evidence="2">The sequence shown here is derived from an EMBL/GenBank/DDBJ whole genome shotgun (WGS) entry which is preliminary data.</text>
</comment>
<name>S9S1A8_9RHOB</name>
<dbReference type="Proteomes" id="UP000015347">
    <property type="component" value="Unassembled WGS sequence"/>
</dbReference>
<dbReference type="InterPro" id="IPR036397">
    <property type="entry name" value="RNaseH_sf"/>
</dbReference>
<protein>
    <submittedName>
        <fullName evidence="2">Exonuclease</fullName>
    </submittedName>
</protein>
<keyword evidence="2" id="KW-0378">Hydrolase</keyword>
<organism evidence="2 3">
    <name type="scientific">Salipiger mucosus DSM 16094</name>
    <dbReference type="NCBI Taxonomy" id="1123237"/>
    <lineage>
        <taxon>Bacteria</taxon>
        <taxon>Pseudomonadati</taxon>
        <taxon>Pseudomonadota</taxon>
        <taxon>Alphaproteobacteria</taxon>
        <taxon>Rhodobacterales</taxon>
        <taxon>Roseobacteraceae</taxon>
        <taxon>Salipiger</taxon>
    </lineage>
</organism>
<dbReference type="InterPro" id="IPR013520">
    <property type="entry name" value="Ribonucl_H"/>
</dbReference>
<keyword evidence="3" id="KW-1185">Reference proteome</keyword>
<dbReference type="SUPFAM" id="SSF53098">
    <property type="entry name" value="Ribonuclease H-like"/>
    <property type="match status" value="1"/>
</dbReference>
<dbReference type="GO" id="GO:0006259">
    <property type="term" value="P:DNA metabolic process"/>
    <property type="evidence" value="ECO:0007669"/>
    <property type="project" value="UniProtKB-ARBA"/>
</dbReference>
<reference evidence="3" key="1">
    <citation type="journal article" date="2014" name="Stand. Genomic Sci.">
        <title>Genome sequence of the exopolysaccharide-producing Salipiger mucosus type strain (DSM 16094(T)), a moderately halophilic member of the Roseobacter clade.</title>
        <authorList>
            <person name="Riedel T."/>
            <person name="Spring S."/>
            <person name="Fiebig A."/>
            <person name="Petersen J."/>
            <person name="Kyrpides N.C."/>
            <person name="Goker M."/>
            <person name="Klenk H.P."/>
        </authorList>
    </citation>
    <scope>NUCLEOTIDE SEQUENCE [LARGE SCALE GENOMIC DNA]</scope>
    <source>
        <strain evidence="3">DSM 16094</strain>
    </source>
</reference>
<evidence type="ECO:0000259" key="1">
    <source>
        <dbReference type="Pfam" id="PF00929"/>
    </source>
</evidence>
<dbReference type="EMBL" id="APVH01000013">
    <property type="protein sequence ID" value="EPX83995.1"/>
    <property type="molecule type" value="Genomic_DNA"/>
</dbReference>
<proteinExistence type="predicted"/>
<dbReference type="Pfam" id="PF00929">
    <property type="entry name" value="RNase_T"/>
    <property type="match status" value="1"/>
</dbReference>
<keyword evidence="2" id="KW-0540">Nuclease</keyword>
<evidence type="ECO:0000313" key="3">
    <source>
        <dbReference type="Proteomes" id="UP000015347"/>
    </source>
</evidence>
<dbReference type="eggNOG" id="COG0847">
    <property type="taxonomic scope" value="Bacteria"/>
</dbReference>
<gene>
    <name evidence="2" type="ORF">Salmuc_01770</name>
</gene>
<evidence type="ECO:0000313" key="2">
    <source>
        <dbReference type="EMBL" id="EPX83995.1"/>
    </source>
</evidence>
<keyword evidence="2" id="KW-0269">Exonuclease</keyword>
<dbReference type="InterPro" id="IPR012337">
    <property type="entry name" value="RNaseH-like_sf"/>
</dbReference>
<sequence length="171" mass="18887">MQPRMVQLGAVLCDTKGREIQALNTLITPDGWQVDYDSEQVHGWTTEDCAFLGIPAAEAMAAFADMCARADVVGAHHLAFDRRILEIEAAFHPEAKMPEFRKGICTMIRSASLVGIPYGDGYKRPSLVEAVNALTDDEIDDDDLHDGFQDARYCMKVMLELDNLGVLEDAP</sequence>
<dbReference type="STRING" id="1123237.Salmuc_01770"/>
<dbReference type="GO" id="GO:0004527">
    <property type="term" value="F:exonuclease activity"/>
    <property type="evidence" value="ECO:0007669"/>
    <property type="project" value="UniProtKB-KW"/>
</dbReference>
<dbReference type="GO" id="GO:0003676">
    <property type="term" value="F:nucleic acid binding"/>
    <property type="evidence" value="ECO:0007669"/>
    <property type="project" value="InterPro"/>
</dbReference>
<dbReference type="HOGENOM" id="CLU_099444_1_0_5"/>
<accession>S9S1A8</accession>
<dbReference type="AlphaFoldDB" id="S9S1A8"/>
<dbReference type="Gene3D" id="3.30.420.10">
    <property type="entry name" value="Ribonuclease H-like superfamily/Ribonuclease H"/>
    <property type="match status" value="1"/>
</dbReference>
<feature type="domain" description="Exonuclease" evidence="1">
    <location>
        <begin position="2"/>
        <end position="157"/>
    </location>
</feature>